<dbReference type="RefSeq" id="WP_053544597.1">
    <property type="nucleotide sequence ID" value="NZ_CP009220.1"/>
</dbReference>
<feature type="active site" evidence="1">
    <location>
        <position position="83"/>
    </location>
</feature>
<name>A0A0M3Q9F4_9CORY</name>
<dbReference type="PATRIC" id="fig|931089.4.peg.1114"/>
<evidence type="ECO:0000313" key="4">
    <source>
        <dbReference type="EMBL" id="ALC05533.1"/>
    </source>
</evidence>
<dbReference type="PANTHER" id="PTHR36934">
    <property type="entry name" value="BLR0278 PROTEIN"/>
    <property type="match status" value="1"/>
</dbReference>
<sequence>MTINLIENGPIKVGDTHTFTYVVPGNKAVPDLYPEAELFTAMPRVFATGFFVGLIEWACMDHLQASIPDDQTISLGVGINVSHDAPATEGAELTVIVKVTKVGKRSVEWEVKVTAGDTVQGAGTHKRALVSREQFVGHANTLAADFGATPLETY</sequence>
<reference evidence="4 5" key="1">
    <citation type="submission" date="2014-08" db="EMBL/GenBank/DDBJ databases">
        <title>Complete genome sequence of Corynebacterium deserti GIMN1.010 (=DSM 45689), isolated from desert sand in western China.</title>
        <authorList>
            <person name="Ruckert C."/>
            <person name="Albersmeier A."/>
            <person name="Kalinowski J."/>
        </authorList>
    </citation>
    <scope>NUCLEOTIDE SEQUENCE [LARGE SCALE GENOMIC DNA]</scope>
    <source>
        <strain evidence="4 5">GIMN1.010</strain>
    </source>
</reference>
<dbReference type="InterPro" id="IPR054485">
    <property type="entry name" value="FlK-like_dom"/>
</dbReference>
<dbReference type="PANTHER" id="PTHR36934:SF1">
    <property type="entry name" value="THIOESTERASE DOMAIN-CONTAINING PROTEIN"/>
    <property type="match status" value="1"/>
</dbReference>
<dbReference type="Gene3D" id="3.10.129.10">
    <property type="entry name" value="Hotdog Thioesterase"/>
    <property type="match status" value="1"/>
</dbReference>
<feature type="binding site" evidence="2">
    <location>
        <position position="76"/>
    </location>
    <ligand>
        <name>CoA</name>
        <dbReference type="ChEBI" id="CHEBI:57287"/>
    </ligand>
</feature>
<dbReference type="Proteomes" id="UP000068067">
    <property type="component" value="Chromosome"/>
</dbReference>
<feature type="active site" evidence="1">
    <location>
        <position position="48"/>
    </location>
</feature>
<feature type="domain" description="Fluoroacetyl-CoA-specific thioesterase-like" evidence="3">
    <location>
        <begin position="40"/>
        <end position="133"/>
    </location>
</feature>
<proteinExistence type="predicted"/>
<dbReference type="SUPFAM" id="SSF54637">
    <property type="entry name" value="Thioesterase/thiol ester dehydrase-isomerase"/>
    <property type="match status" value="1"/>
</dbReference>
<dbReference type="Pfam" id="PF22636">
    <property type="entry name" value="FlK"/>
    <property type="match status" value="1"/>
</dbReference>
<feature type="binding site" evidence="2">
    <location>
        <position position="76"/>
    </location>
    <ligand>
        <name>substrate</name>
    </ligand>
</feature>
<evidence type="ECO:0000259" key="3">
    <source>
        <dbReference type="Pfam" id="PF22636"/>
    </source>
</evidence>
<feature type="binding site" evidence="2">
    <location>
        <position position="127"/>
    </location>
    <ligand>
        <name>substrate</name>
    </ligand>
</feature>
<accession>A0A0M3Q9F4</accession>
<dbReference type="STRING" id="931089.CDES_05480"/>
<dbReference type="EMBL" id="CP009220">
    <property type="protein sequence ID" value="ALC05533.1"/>
    <property type="molecule type" value="Genomic_DNA"/>
</dbReference>
<evidence type="ECO:0000256" key="1">
    <source>
        <dbReference type="PIRSR" id="PIRSR014972-1"/>
    </source>
</evidence>
<dbReference type="OrthoDB" id="6902891at2"/>
<feature type="active site" evidence="1">
    <location>
        <position position="56"/>
    </location>
</feature>
<dbReference type="InterPro" id="IPR029069">
    <property type="entry name" value="HotDog_dom_sf"/>
</dbReference>
<organism evidence="4 5">
    <name type="scientific">Corynebacterium deserti GIMN1.010</name>
    <dbReference type="NCBI Taxonomy" id="931089"/>
    <lineage>
        <taxon>Bacteria</taxon>
        <taxon>Bacillati</taxon>
        <taxon>Actinomycetota</taxon>
        <taxon>Actinomycetes</taxon>
        <taxon>Mycobacteriales</taxon>
        <taxon>Corynebacteriaceae</taxon>
        <taxon>Corynebacterium</taxon>
    </lineage>
</organism>
<dbReference type="CDD" id="cd03440">
    <property type="entry name" value="hot_dog"/>
    <property type="match status" value="1"/>
</dbReference>
<dbReference type="InterPro" id="IPR025540">
    <property type="entry name" value="FlK"/>
</dbReference>
<evidence type="ECO:0000256" key="2">
    <source>
        <dbReference type="PIRSR" id="PIRSR014972-2"/>
    </source>
</evidence>
<dbReference type="AlphaFoldDB" id="A0A0M3Q9F4"/>
<keyword evidence="5" id="KW-1185">Reference proteome</keyword>
<dbReference type="KEGG" id="cdx:CDES_05480"/>
<evidence type="ECO:0000313" key="5">
    <source>
        <dbReference type="Proteomes" id="UP000068067"/>
    </source>
</evidence>
<dbReference type="PIRSF" id="PIRSF014972">
    <property type="entry name" value="FlK"/>
    <property type="match status" value="1"/>
</dbReference>
<gene>
    <name evidence="4" type="ORF">CDES_05480</name>
</gene>
<protein>
    <recommendedName>
        <fullName evidence="3">Fluoroacetyl-CoA-specific thioesterase-like domain-containing protein</fullName>
    </recommendedName>
</protein>